<dbReference type="AlphaFoldDB" id="A0A0D2NA30"/>
<proteinExistence type="predicted"/>
<protein>
    <submittedName>
        <fullName evidence="2">Uncharacterized protein</fullName>
    </submittedName>
</protein>
<reference evidence="3" key="1">
    <citation type="submission" date="2014-04" db="EMBL/GenBank/DDBJ databases">
        <title>Evolutionary Origins and Diversification of the Mycorrhizal Mutualists.</title>
        <authorList>
            <consortium name="DOE Joint Genome Institute"/>
            <consortium name="Mycorrhizal Genomics Consortium"/>
            <person name="Kohler A."/>
            <person name="Kuo A."/>
            <person name="Nagy L.G."/>
            <person name="Floudas D."/>
            <person name="Copeland A."/>
            <person name="Barry K.W."/>
            <person name="Cichocki N."/>
            <person name="Veneault-Fourrey C."/>
            <person name="LaButti K."/>
            <person name="Lindquist E.A."/>
            <person name="Lipzen A."/>
            <person name="Lundell T."/>
            <person name="Morin E."/>
            <person name="Murat C."/>
            <person name="Riley R."/>
            <person name="Ohm R."/>
            <person name="Sun H."/>
            <person name="Tunlid A."/>
            <person name="Henrissat B."/>
            <person name="Grigoriev I.V."/>
            <person name="Hibbett D.S."/>
            <person name="Martin F."/>
        </authorList>
    </citation>
    <scope>NUCLEOTIDE SEQUENCE [LARGE SCALE GENOMIC DNA]</scope>
    <source>
        <strain evidence="3">FD-334 SS-4</strain>
    </source>
</reference>
<dbReference type="EMBL" id="KN817630">
    <property type="protein sequence ID" value="KJA15989.1"/>
    <property type="molecule type" value="Genomic_DNA"/>
</dbReference>
<accession>A0A0D2NA30</accession>
<feature type="region of interest" description="Disordered" evidence="1">
    <location>
        <begin position="60"/>
        <end position="92"/>
    </location>
</feature>
<evidence type="ECO:0000256" key="1">
    <source>
        <dbReference type="SAM" id="MobiDB-lite"/>
    </source>
</evidence>
<organism evidence="2 3">
    <name type="scientific">Hypholoma sublateritium (strain FD-334 SS-4)</name>
    <dbReference type="NCBI Taxonomy" id="945553"/>
    <lineage>
        <taxon>Eukaryota</taxon>
        <taxon>Fungi</taxon>
        <taxon>Dikarya</taxon>
        <taxon>Basidiomycota</taxon>
        <taxon>Agaricomycotina</taxon>
        <taxon>Agaricomycetes</taxon>
        <taxon>Agaricomycetidae</taxon>
        <taxon>Agaricales</taxon>
        <taxon>Agaricineae</taxon>
        <taxon>Strophariaceae</taxon>
        <taxon>Hypholoma</taxon>
    </lineage>
</organism>
<name>A0A0D2NA30_HYPSF</name>
<evidence type="ECO:0000313" key="3">
    <source>
        <dbReference type="Proteomes" id="UP000054270"/>
    </source>
</evidence>
<gene>
    <name evidence="2" type="ORF">HYPSUDRAFT_207402</name>
</gene>
<sequence>MNANPANPQQICNEQSGWVVDFFCEEGIEPITLNSDHTTGAGPSTGSGVAAAMLDIEQAQEGQRRHDGVASVSAAPTEQMGNGKRKAEDALDAPEASKRLRLEPSAQSIGDIASTQSAEASASNSGNFYQKSITEYRHVFASDETNGNEGLQSKDSTFMMFKHEQDGTLTRLHQENRRQSPELVSADRDHSVSTRGARVESTVCLLL</sequence>
<evidence type="ECO:0000313" key="2">
    <source>
        <dbReference type="EMBL" id="KJA15989.1"/>
    </source>
</evidence>
<keyword evidence="3" id="KW-1185">Reference proteome</keyword>
<dbReference type="Proteomes" id="UP000054270">
    <property type="component" value="Unassembled WGS sequence"/>
</dbReference>